<dbReference type="GO" id="GO:0016853">
    <property type="term" value="F:isomerase activity"/>
    <property type="evidence" value="ECO:0007669"/>
    <property type="project" value="UniProtKB-ARBA"/>
</dbReference>
<evidence type="ECO:0000256" key="1">
    <source>
        <dbReference type="ARBA" id="ARBA00010211"/>
    </source>
</evidence>
<dbReference type="FunFam" id="3.90.850.10:FF:000002">
    <property type="entry name" value="2-hydroxyhepta-2,4-diene-1,7-dioate isomerase"/>
    <property type="match status" value="1"/>
</dbReference>
<evidence type="ECO:0000259" key="3">
    <source>
        <dbReference type="Pfam" id="PF01557"/>
    </source>
</evidence>
<dbReference type="Gene3D" id="3.90.850.10">
    <property type="entry name" value="Fumarylacetoacetase-like, C-terminal domain"/>
    <property type="match status" value="1"/>
</dbReference>
<dbReference type="Pfam" id="PF10370">
    <property type="entry name" value="Rv2993c-like_N"/>
    <property type="match status" value="1"/>
</dbReference>
<sequence>MRYCRFQSPKGPAYGMIESMGGRDVITRLVTMPEDASSFGVSTTGDHLTALPLNEVKLLAPTVPSKIIGVGRNYRDHAKELGNEAPSELLIFLKPSSTIIAPGEAIVKPRLSQRVDYEGELGVVIGRKCRNVREDEDVKTYVRGYTCVNDVTARDLQKSDAQWTRAKGFDTFCPVGPLLSDEIDGGNVTVETHVNGESRQRGTTKDFIFSLDAIIRFISRVMTLQPGDLITTGTPAGVGPLSAGDMVEVTIPGIGTLRNPVQDEA</sequence>
<reference evidence="5" key="1">
    <citation type="submission" date="2020-07" db="EMBL/GenBank/DDBJ databases">
        <title>Huge and variable diversity of episymbiotic CPR bacteria and DPANN archaea in groundwater ecosystems.</title>
        <authorList>
            <person name="He C.Y."/>
            <person name="Keren R."/>
            <person name="Whittaker M."/>
            <person name="Farag I.F."/>
            <person name="Doudna J."/>
            <person name="Cate J.H.D."/>
            <person name="Banfield J.F."/>
        </authorList>
    </citation>
    <scope>NUCLEOTIDE SEQUENCE</scope>
    <source>
        <strain evidence="5">NC_groundwater_580_Pr5_B-0.1um_64_19</strain>
    </source>
</reference>
<evidence type="ECO:0000259" key="4">
    <source>
        <dbReference type="Pfam" id="PF10370"/>
    </source>
</evidence>
<accession>A0A932A8C6</accession>
<comment type="similarity">
    <text evidence="1">Belongs to the FAH family.</text>
</comment>
<dbReference type="Pfam" id="PF01557">
    <property type="entry name" value="FAA_hydrolase"/>
    <property type="match status" value="1"/>
</dbReference>
<dbReference type="AlphaFoldDB" id="A0A932A8C6"/>
<gene>
    <name evidence="5" type="ORF">HYX28_04570</name>
</gene>
<dbReference type="GO" id="GO:0046872">
    <property type="term" value="F:metal ion binding"/>
    <property type="evidence" value="ECO:0007669"/>
    <property type="project" value="UniProtKB-KW"/>
</dbReference>
<dbReference type="InterPro" id="IPR018833">
    <property type="entry name" value="Rv2993c-like_N"/>
</dbReference>
<dbReference type="InterPro" id="IPR036663">
    <property type="entry name" value="Fumarylacetoacetase_C_sf"/>
</dbReference>
<name>A0A932A8C6_9BACT</name>
<dbReference type="InterPro" id="IPR011234">
    <property type="entry name" value="Fumarylacetoacetase-like_C"/>
</dbReference>
<dbReference type="Gene3D" id="2.30.30.370">
    <property type="entry name" value="FAH"/>
    <property type="match status" value="1"/>
</dbReference>
<protein>
    <submittedName>
        <fullName evidence="5">Fumarylacetoacetate hydrolase family protein</fullName>
    </submittedName>
</protein>
<organism evidence="5 6">
    <name type="scientific">Candidatus Korobacter versatilis</name>
    <dbReference type="NCBI Taxonomy" id="658062"/>
    <lineage>
        <taxon>Bacteria</taxon>
        <taxon>Pseudomonadati</taxon>
        <taxon>Acidobacteriota</taxon>
        <taxon>Terriglobia</taxon>
        <taxon>Terriglobales</taxon>
        <taxon>Candidatus Korobacteraceae</taxon>
        <taxon>Candidatus Korobacter</taxon>
    </lineage>
</organism>
<evidence type="ECO:0000313" key="6">
    <source>
        <dbReference type="Proteomes" id="UP000779809"/>
    </source>
</evidence>
<dbReference type="PANTHER" id="PTHR11820:SF7">
    <property type="entry name" value="ACYLPYRUVASE FAHD1, MITOCHONDRIAL"/>
    <property type="match status" value="1"/>
</dbReference>
<proteinExistence type="inferred from homology"/>
<feature type="domain" description="Rv2993c-like N-terminal" evidence="4">
    <location>
        <begin position="1"/>
        <end position="61"/>
    </location>
</feature>
<dbReference type="Proteomes" id="UP000779809">
    <property type="component" value="Unassembled WGS sequence"/>
</dbReference>
<evidence type="ECO:0000313" key="5">
    <source>
        <dbReference type="EMBL" id="MBI2678031.1"/>
    </source>
</evidence>
<dbReference type="GO" id="GO:0018773">
    <property type="term" value="F:acetylpyruvate hydrolase activity"/>
    <property type="evidence" value="ECO:0007669"/>
    <property type="project" value="TreeGrafter"/>
</dbReference>
<dbReference type="SUPFAM" id="SSF56529">
    <property type="entry name" value="FAH"/>
    <property type="match status" value="1"/>
</dbReference>
<dbReference type="GO" id="GO:0019752">
    <property type="term" value="P:carboxylic acid metabolic process"/>
    <property type="evidence" value="ECO:0007669"/>
    <property type="project" value="UniProtKB-ARBA"/>
</dbReference>
<keyword evidence="2" id="KW-0479">Metal-binding</keyword>
<comment type="caution">
    <text evidence="5">The sequence shown here is derived from an EMBL/GenBank/DDBJ whole genome shotgun (WGS) entry which is preliminary data.</text>
</comment>
<feature type="domain" description="Fumarylacetoacetase-like C-terminal" evidence="3">
    <location>
        <begin position="66"/>
        <end position="262"/>
    </location>
</feature>
<dbReference type="EMBL" id="JACPNR010000006">
    <property type="protein sequence ID" value="MBI2678031.1"/>
    <property type="molecule type" value="Genomic_DNA"/>
</dbReference>
<keyword evidence="5" id="KW-0378">Hydrolase</keyword>
<dbReference type="PANTHER" id="PTHR11820">
    <property type="entry name" value="ACYLPYRUVASE"/>
    <property type="match status" value="1"/>
</dbReference>
<evidence type="ECO:0000256" key="2">
    <source>
        <dbReference type="ARBA" id="ARBA00022723"/>
    </source>
</evidence>